<name>A0A2X0NQ35_9BASI</name>
<evidence type="ECO:0000313" key="3">
    <source>
        <dbReference type="Proteomes" id="UP000249464"/>
    </source>
</evidence>
<gene>
    <name evidence="2" type="primary">BQ5605_C012g06986</name>
    <name evidence="1" type="synonym">BQ5605_C012g06980</name>
    <name evidence="1" type="ORF">BQ5605_C012G06980</name>
    <name evidence="2" type="ORF">BQ5605_C012G06986</name>
</gene>
<keyword evidence="3" id="KW-1185">Reference proteome</keyword>
<evidence type="ECO:0000313" key="2">
    <source>
        <dbReference type="EMBL" id="SGY16776.1"/>
    </source>
</evidence>
<dbReference type="EMBL" id="FQNC01000014">
    <property type="protein sequence ID" value="SGY16762.1"/>
    <property type="molecule type" value="Genomic_DNA"/>
</dbReference>
<proteinExistence type="predicted"/>
<dbReference type="Proteomes" id="UP000249464">
    <property type="component" value="Unassembled WGS sequence"/>
</dbReference>
<accession>A0A2X0NQ35</accession>
<protein>
    <submittedName>
        <fullName evidence="1">BQ5605_C012g06980 protein</fullName>
    </submittedName>
    <submittedName>
        <fullName evidence="2">BQ5605_C012g06986 protein</fullName>
    </submittedName>
</protein>
<sequence>MVFWLMREDCLADPTPSSLRNLVADPPGDGLLANARRLFSVRLLRRF</sequence>
<evidence type="ECO:0000313" key="1">
    <source>
        <dbReference type="EMBL" id="SGY16762.1"/>
    </source>
</evidence>
<dbReference type="AlphaFoldDB" id="A0A2X0NQ35"/>
<dbReference type="EMBL" id="FQNC01000014">
    <property type="protein sequence ID" value="SGY16776.1"/>
    <property type="molecule type" value="Genomic_DNA"/>
</dbReference>
<reference evidence="2 3" key="1">
    <citation type="submission" date="2016-11" db="EMBL/GenBank/DDBJ databases">
        <authorList>
            <person name="Jaros S."/>
            <person name="Januszkiewicz K."/>
            <person name="Wedrychowicz H."/>
        </authorList>
    </citation>
    <scope>NUCLEOTIDE SEQUENCE [LARGE SCALE GENOMIC DNA]</scope>
</reference>
<organism evidence="2 3">
    <name type="scientific">Microbotryum silenes-dioicae</name>
    <dbReference type="NCBI Taxonomy" id="796604"/>
    <lineage>
        <taxon>Eukaryota</taxon>
        <taxon>Fungi</taxon>
        <taxon>Dikarya</taxon>
        <taxon>Basidiomycota</taxon>
        <taxon>Pucciniomycotina</taxon>
        <taxon>Microbotryomycetes</taxon>
        <taxon>Microbotryales</taxon>
        <taxon>Microbotryaceae</taxon>
        <taxon>Microbotryum</taxon>
    </lineage>
</organism>